<keyword evidence="1" id="KW-0732">Signal</keyword>
<accession>A0ABP0HF59</accession>
<protein>
    <recommendedName>
        <fullName evidence="2">FHA domain-containing protein</fullName>
    </recommendedName>
</protein>
<dbReference type="SMART" id="SM00240">
    <property type="entry name" value="FHA"/>
    <property type="match status" value="1"/>
</dbReference>
<evidence type="ECO:0000313" key="3">
    <source>
        <dbReference type="EMBL" id="CAK8988373.1"/>
    </source>
</evidence>
<evidence type="ECO:0000256" key="1">
    <source>
        <dbReference type="SAM" id="SignalP"/>
    </source>
</evidence>
<reference evidence="3 4" key="1">
    <citation type="submission" date="2024-02" db="EMBL/GenBank/DDBJ databases">
        <authorList>
            <person name="Chen Y."/>
            <person name="Shah S."/>
            <person name="Dougan E. K."/>
            <person name="Thang M."/>
            <person name="Chan C."/>
        </authorList>
    </citation>
    <scope>NUCLEOTIDE SEQUENCE [LARGE SCALE GENOMIC DNA]</scope>
</reference>
<name>A0ABP0HF59_9DINO</name>
<dbReference type="EMBL" id="CAXAMN010000425">
    <property type="protein sequence ID" value="CAK8988373.1"/>
    <property type="molecule type" value="Genomic_DNA"/>
</dbReference>
<sequence length="563" mass="62040">MLALFLFLATGLASQLPTCWDSNITGLSIDCSTGGFVEVRVRALHGLIVGQDAQGISYSQPAGARQIGEASSTDIGDDRQDWAILSGDCQYVNSRLPTVTYKRCSDNVLRDPYEGFDTVHLQACNETALVREFRLAMGLARLEADLAAVVRLQRLQPTTGPFTGGTSVNLTVSGLSGLNQTQVCAGRVAGALPSRLEPQGSPICVFAPYLVLLEAALGDSIEADPRWHQLLEAVGSSLCAELAGNGVLAAVHWKPRQAGQSHRRVMAALILADPAVCHTLRQQHWSRVRRFLRDQAFVRWKDGLDTADPERSKGHCRQLLDALQLRRVESPGFALELPVEWLEGMAEKPHARCSAVRAQCPWERFFQHFGPLSLLERVLTEPGRAVLLACFQDPAAAEDIASPMTAGRCLYFPWRETCTDCFPVLCALRDYDTLKAQLYRQEQLQDEEPAYLLRRLGERPPKPSPPEAILVTSSRGTWRCGREGVEISLRAAHVSKVHAVLELSRQGTSWRLTVQDLSTNGTWVNGKKLSPQEKQPLTRNDQICFVPPANGVEPLVYEVVPLP</sequence>
<dbReference type="InterPro" id="IPR000253">
    <property type="entry name" value="FHA_dom"/>
</dbReference>
<dbReference type="SUPFAM" id="SSF49879">
    <property type="entry name" value="SMAD/FHA domain"/>
    <property type="match status" value="1"/>
</dbReference>
<organism evidence="3 4">
    <name type="scientific">Durusdinium trenchii</name>
    <dbReference type="NCBI Taxonomy" id="1381693"/>
    <lineage>
        <taxon>Eukaryota</taxon>
        <taxon>Sar</taxon>
        <taxon>Alveolata</taxon>
        <taxon>Dinophyceae</taxon>
        <taxon>Suessiales</taxon>
        <taxon>Symbiodiniaceae</taxon>
        <taxon>Durusdinium</taxon>
    </lineage>
</organism>
<feature type="domain" description="FHA" evidence="2">
    <location>
        <begin position="471"/>
        <end position="529"/>
    </location>
</feature>
<dbReference type="PROSITE" id="PS50006">
    <property type="entry name" value="FHA_DOMAIN"/>
    <property type="match status" value="1"/>
</dbReference>
<gene>
    <name evidence="3" type="ORF">CCMP2556_LOCUS1246</name>
</gene>
<keyword evidence="4" id="KW-1185">Reference proteome</keyword>
<feature type="chain" id="PRO_5045121502" description="FHA domain-containing protein" evidence="1">
    <location>
        <begin position="16"/>
        <end position="563"/>
    </location>
</feature>
<proteinExistence type="predicted"/>
<dbReference type="Gene3D" id="2.60.200.20">
    <property type="match status" value="1"/>
</dbReference>
<dbReference type="Proteomes" id="UP001642484">
    <property type="component" value="Unassembled WGS sequence"/>
</dbReference>
<dbReference type="InterPro" id="IPR008984">
    <property type="entry name" value="SMAD_FHA_dom_sf"/>
</dbReference>
<feature type="signal peptide" evidence="1">
    <location>
        <begin position="1"/>
        <end position="15"/>
    </location>
</feature>
<evidence type="ECO:0000259" key="2">
    <source>
        <dbReference type="PROSITE" id="PS50006"/>
    </source>
</evidence>
<evidence type="ECO:0000313" key="4">
    <source>
        <dbReference type="Proteomes" id="UP001642484"/>
    </source>
</evidence>
<dbReference type="Pfam" id="PF00498">
    <property type="entry name" value="FHA"/>
    <property type="match status" value="1"/>
</dbReference>
<comment type="caution">
    <text evidence="3">The sequence shown here is derived from an EMBL/GenBank/DDBJ whole genome shotgun (WGS) entry which is preliminary data.</text>
</comment>